<evidence type="ECO:0000313" key="2">
    <source>
        <dbReference type="Proteomes" id="UP000828941"/>
    </source>
</evidence>
<name>A0ACB9LDV0_BAUVA</name>
<keyword evidence="2" id="KW-1185">Reference proteome</keyword>
<dbReference type="EMBL" id="CM039437">
    <property type="protein sequence ID" value="KAI4307657.1"/>
    <property type="molecule type" value="Genomic_DNA"/>
</dbReference>
<protein>
    <submittedName>
        <fullName evidence="1">Uncharacterized protein</fullName>
    </submittedName>
</protein>
<accession>A0ACB9LDV0</accession>
<gene>
    <name evidence="1" type="ORF">L6164_030822</name>
</gene>
<comment type="caution">
    <text evidence="1">The sequence shown here is derived from an EMBL/GenBank/DDBJ whole genome shotgun (WGS) entry which is preliminary data.</text>
</comment>
<evidence type="ECO:0000313" key="1">
    <source>
        <dbReference type="EMBL" id="KAI4307657.1"/>
    </source>
</evidence>
<dbReference type="Proteomes" id="UP000828941">
    <property type="component" value="Chromosome 12"/>
</dbReference>
<proteinExistence type="predicted"/>
<sequence>MACSRVTDVQPILPGEGVDGPGWSAKPLDHIPLRERRKLLNERKKRLDSSIPFSVECKNGLIPPAEVVVKEYEDCNSLDGPSPPSACSVRGVVKQFAQEQDPDGHDDKQFSPEARWSVTHAAVDQHSENDNCAQYGAVVRAGFNCQETQACPILQQVTCAAIQTDAGGPQKVNDKISSLPQCPKIDFLAPVKVEESEFLSSSAEKGIKGSHDADFHAPMVGKEISNGSVDDLDHIVLKERLRILLLARKNSGLSNPAFQGGSGELLEDTIKYSSERVNEEIHFANGKTIVARNECSNILAGSNASAFFESASSTMTGSSLPTEHESLKSIKPIGSLGLQESEKLMKCREIIMQGNCYEEQGVIPIKNGALCSSTLSTTVKVKDEPWDNSDFHNDKGDIVGDTSCNFFHVKSELEVHNKCHDDQVEHMCLRDRIRFLKSGENLKVDIHTSHAALKEIAPTALERSPIVSESVEPSSIKHPRKRKKTATDSVQTALEEDAPGLLQVLIDKGVMVDEIKLYGEMQGGEALDESFCEDSFADLEVVMSKLFSQRSSFIKFPLVRAASAKTSRANYCLACLVSLIEQVRYLRFRKWPADWGWCRDLQSFIFVFERHNRLVLERPEYGYATYFFELVESLPIDWQINRLVTAMKLTSCSRISLIENKALSIGEDLTEGEARVLMDYGWVPNSGLGTMLNYCDRVVHDRQNDKDSSEWRSKIGKLLADGYDGGVIVPSNIKFKFNL</sequence>
<reference evidence="1 2" key="1">
    <citation type="journal article" date="2022" name="DNA Res.">
        <title>Chromosomal-level genome assembly of the orchid tree Bauhinia variegata (Leguminosae; Cercidoideae) supports the allotetraploid origin hypothesis of Bauhinia.</title>
        <authorList>
            <person name="Zhong Y."/>
            <person name="Chen Y."/>
            <person name="Zheng D."/>
            <person name="Pang J."/>
            <person name="Liu Y."/>
            <person name="Luo S."/>
            <person name="Meng S."/>
            <person name="Qian L."/>
            <person name="Wei D."/>
            <person name="Dai S."/>
            <person name="Zhou R."/>
        </authorList>
    </citation>
    <scope>NUCLEOTIDE SEQUENCE [LARGE SCALE GENOMIC DNA]</scope>
    <source>
        <strain evidence="1">BV-YZ2020</strain>
    </source>
</reference>
<organism evidence="1 2">
    <name type="scientific">Bauhinia variegata</name>
    <name type="common">Purple orchid tree</name>
    <name type="synonym">Phanera variegata</name>
    <dbReference type="NCBI Taxonomy" id="167791"/>
    <lineage>
        <taxon>Eukaryota</taxon>
        <taxon>Viridiplantae</taxon>
        <taxon>Streptophyta</taxon>
        <taxon>Embryophyta</taxon>
        <taxon>Tracheophyta</taxon>
        <taxon>Spermatophyta</taxon>
        <taxon>Magnoliopsida</taxon>
        <taxon>eudicotyledons</taxon>
        <taxon>Gunneridae</taxon>
        <taxon>Pentapetalae</taxon>
        <taxon>rosids</taxon>
        <taxon>fabids</taxon>
        <taxon>Fabales</taxon>
        <taxon>Fabaceae</taxon>
        <taxon>Cercidoideae</taxon>
        <taxon>Cercideae</taxon>
        <taxon>Bauhiniinae</taxon>
        <taxon>Bauhinia</taxon>
    </lineage>
</organism>